<evidence type="ECO:0000256" key="1">
    <source>
        <dbReference type="ARBA" id="ARBA00004651"/>
    </source>
</evidence>
<keyword evidence="4 8" id="KW-0812">Transmembrane</keyword>
<evidence type="ECO:0000256" key="7">
    <source>
        <dbReference type="SAM" id="MobiDB-lite"/>
    </source>
</evidence>
<comment type="caution">
    <text evidence="10">The sequence shown here is derived from an EMBL/GenBank/DDBJ whole genome shotgun (WGS) entry which is preliminary data.</text>
</comment>
<keyword evidence="5 8" id="KW-1133">Transmembrane helix</keyword>
<feature type="transmembrane region" description="Helical" evidence="8">
    <location>
        <begin position="46"/>
        <end position="70"/>
    </location>
</feature>
<feature type="transmembrane region" description="Helical" evidence="8">
    <location>
        <begin position="268"/>
        <end position="285"/>
    </location>
</feature>
<keyword evidence="6 8" id="KW-0472">Membrane</keyword>
<dbReference type="InterPro" id="IPR011701">
    <property type="entry name" value="MFS"/>
</dbReference>
<feature type="transmembrane region" description="Helical" evidence="8">
    <location>
        <begin position="315"/>
        <end position="336"/>
    </location>
</feature>
<feature type="transmembrane region" description="Helical" evidence="8">
    <location>
        <begin position="292"/>
        <end position="309"/>
    </location>
</feature>
<feature type="transmembrane region" description="Helical" evidence="8">
    <location>
        <begin position="101"/>
        <end position="128"/>
    </location>
</feature>
<keyword evidence="11" id="KW-1185">Reference proteome</keyword>
<gene>
    <name evidence="10" type="ORF">H6A13_05155</name>
</gene>
<evidence type="ECO:0000256" key="2">
    <source>
        <dbReference type="ARBA" id="ARBA00008335"/>
    </source>
</evidence>
<reference evidence="10" key="2">
    <citation type="journal article" date="2021" name="Sci. Rep.">
        <title>The distribution of antibiotic resistance genes in chicken gut microbiota commensals.</title>
        <authorList>
            <person name="Juricova H."/>
            <person name="Matiasovicova J."/>
            <person name="Kubasova T."/>
            <person name="Cejkova D."/>
            <person name="Rychlik I."/>
        </authorList>
    </citation>
    <scope>NUCLEOTIDE SEQUENCE</scope>
    <source>
        <strain evidence="10">An420c</strain>
    </source>
</reference>
<organism evidence="10 11">
    <name type="scientific">Mordavella massiliensis</name>
    <dbReference type="NCBI Taxonomy" id="1871024"/>
    <lineage>
        <taxon>Bacteria</taxon>
        <taxon>Bacillati</taxon>
        <taxon>Bacillota</taxon>
        <taxon>Clostridia</taxon>
        <taxon>Eubacteriales</taxon>
        <taxon>Clostridiaceae</taxon>
        <taxon>Mordavella</taxon>
    </lineage>
</organism>
<feature type="region of interest" description="Disordered" evidence="7">
    <location>
        <begin position="196"/>
        <end position="216"/>
    </location>
</feature>
<dbReference type="AlphaFoldDB" id="A0A939BC78"/>
<sequence>MPKLTRRQLIILTLGGFLSYLLFGMFDSMRGATLSVLLTDLDLSYTAGGSVVMGQYAGYFAATLLVGILADRTGPKFTLVLAACSLIFGVAGYAASSGLLALIAFIFFIGIGLGSLELGGCNIIAAIYKEKKGRYLNILAAIAGCGAFVTPMIAGLFLDQGVSWRLIYRSGLLIAVPAAVYFVLLRWPASFRHAGNAKETSAPSPGSFREGATSARHPRRARSLAVLSMNLSNFAYMAAEIGTATWLVDFYCHVKHFSILEASTGLSLFYIGITLGRLCGSLFVDRAGHVRSILAASLLAAICILGGIAGPESLALLTSASGFCYSIIFPTSTAVISEISTGHTGRTLGIFLAFGGLGGMFGPWIVGIINDLAGLETGLAFNCLFCGAVFLLAATAGRLQMGTGDF</sequence>
<protein>
    <submittedName>
        <fullName evidence="10">MFS transporter</fullName>
    </submittedName>
</protein>
<evidence type="ECO:0000256" key="4">
    <source>
        <dbReference type="ARBA" id="ARBA00022692"/>
    </source>
</evidence>
<feature type="transmembrane region" description="Helical" evidence="8">
    <location>
        <begin position="9"/>
        <end position="26"/>
    </location>
</feature>
<feature type="transmembrane region" description="Helical" evidence="8">
    <location>
        <begin position="224"/>
        <end position="248"/>
    </location>
</feature>
<keyword evidence="3" id="KW-0813">Transport</keyword>
<proteinExistence type="inferred from homology"/>
<evidence type="ECO:0000256" key="3">
    <source>
        <dbReference type="ARBA" id="ARBA00022448"/>
    </source>
</evidence>
<evidence type="ECO:0000256" key="8">
    <source>
        <dbReference type="SAM" id="Phobius"/>
    </source>
</evidence>
<reference evidence="10" key="1">
    <citation type="submission" date="2020-08" db="EMBL/GenBank/DDBJ databases">
        <authorList>
            <person name="Cejkova D."/>
            <person name="Kubasova T."/>
            <person name="Jahodarova E."/>
            <person name="Rychlik I."/>
        </authorList>
    </citation>
    <scope>NUCLEOTIDE SEQUENCE</scope>
    <source>
        <strain evidence="10">An420c</strain>
    </source>
</reference>
<dbReference type="InterPro" id="IPR051788">
    <property type="entry name" value="MFS_Transporter"/>
</dbReference>
<evidence type="ECO:0000313" key="10">
    <source>
        <dbReference type="EMBL" id="MBM6826497.1"/>
    </source>
</evidence>
<evidence type="ECO:0000256" key="6">
    <source>
        <dbReference type="ARBA" id="ARBA00023136"/>
    </source>
</evidence>
<dbReference type="PROSITE" id="PS50850">
    <property type="entry name" value="MFS"/>
    <property type="match status" value="1"/>
</dbReference>
<comment type="subcellular location">
    <subcellularLocation>
        <location evidence="1">Cell membrane</location>
        <topology evidence="1">Multi-pass membrane protein</topology>
    </subcellularLocation>
</comment>
<accession>A0A939BC78</accession>
<dbReference type="RefSeq" id="WP_204908543.1">
    <property type="nucleotide sequence ID" value="NZ_JACJLV010000012.1"/>
</dbReference>
<dbReference type="Pfam" id="PF07690">
    <property type="entry name" value="MFS_1"/>
    <property type="match status" value="1"/>
</dbReference>
<dbReference type="PANTHER" id="PTHR23514">
    <property type="entry name" value="BYPASS OF STOP CODON PROTEIN 6"/>
    <property type="match status" value="1"/>
</dbReference>
<comment type="similarity">
    <text evidence="2">Belongs to the major facilitator superfamily.</text>
</comment>
<evidence type="ECO:0000256" key="5">
    <source>
        <dbReference type="ARBA" id="ARBA00022989"/>
    </source>
</evidence>
<dbReference type="InterPro" id="IPR036259">
    <property type="entry name" value="MFS_trans_sf"/>
</dbReference>
<dbReference type="GO" id="GO:0005886">
    <property type="term" value="C:plasma membrane"/>
    <property type="evidence" value="ECO:0007669"/>
    <property type="project" value="UniProtKB-SubCell"/>
</dbReference>
<feature type="transmembrane region" description="Helical" evidence="8">
    <location>
        <begin position="348"/>
        <end position="367"/>
    </location>
</feature>
<dbReference type="PANTHER" id="PTHR23514:SF3">
    <property type="entry name" value="BYPASS OF STOP CODON PROTEIN 6"/>
    <property type="match status" value="1"/>
</dbReference>
<feature type="transmembrane region" description="Helical" evidence="8">
    <location>
        <begin position="135"/>
        <end position="154"/>
    </location>
</feature>
<dbReference type="SUPFAM" id="SSF103473">
    <property type="entry name" value="MFS general substrate transporter"/>
    <property type="match status" value="1"/>
</dbReference>
<dbReference type="GO" id="GO:0022857">
    <property type="term" value="F:transmembrane transporter activity"/>
    <property type="evidence" value="ECO:0007669"/>
    <property type="project" value="InterPro"/>
</dbReference>
<dbReference type="InterPro" id="IPR020846">
    <property type="entry name" value="MFS_dom"/>
</dbReference>
<evidence type="ECO:0000313" key="11">
    <source>
        <dbReference type="Proteomes" id="UP000713880"/>
    </source>
</evidence>
<name>A0A939BC78_9CLOT</name>
<dbReference type="Proteomes" id="UP000713880">
    <property type="component" value="Unassembled WGS sequence"/>
</dbReference>
<feature type="domain" description="Major facilitator superfamily (MFS) profile" evidence="9">
    <location>
        <begin position="8"/>
        <end position="406"/>
    </location>
</feature>
<dbReference type="Gene3D" id="1.20.1250.20">
    <property type="entry name" value="MFS general substrate transporter like domains"/>
    <property type="match status" value="1"/>
</dbReference>
<feature type="transmembrane region" description="Helical" evidence="8">
    <location>
        <begin position="379"/>
        <end position="399"/>
    </location>
</feature>
<evidence type="ECO:0000259" key="9">
    <source>
        <dbReference type="PROSITE" id="PS50850"/>
    </source>
</evidence>
<feature type="transmembrane region" description="Helical" evidence="8">
    <location>
        <begin position="166"/>
        <end position="184"/>
    </location>
</feature>
<feature type="transmembrane region" description="Helical" evidence="8">
    <location>
        <begin position="77"/>
        <end position="95"/>
    </location>
</feature>
<dbReference type="EMBL" id="JACJLV010000012">
    <property type="protein sequence ID" value="MBM6826497.1"/>
    <property type="molecule type" value="Genomic_DNA"/>
</dbReference>